<dbReference type="eggNOG" id="KOG0017">
    <property type="taxonomic scope" value="Eukaryota"/>
</dbReference>
<dbReference type="Pfam" id="PF22938">
    <property type="entry name" value="Integrase_p58_C"/>
    <property type="match status" value="1"/>
</dbReference>
<proteinExistence type="predicted"/>
<dbReference type="InParanoid" id="H3AXR6"/>
<dbReference type="AlphaFoldDB" id="H3AXR6"/>
<dbReference type="PANTHER" id="PTHR37984:SF5">
    <property type="entry name" value="PROTEIN NYNRIN-LIKE"/>
    <property type="match status" value="1"/>
</dbReference>
<dbReference type="InterPro" id="IPR050951">
    <property type="entry name" value="Retrovirus_Pol_polyprotein"/>
</dbReference>
<dbReference type="GeneTree" id="ENSGT01000000214408"/>
<dbReference type="InterPro" id="IPR036397">
    <property type="entry name" value="RNaseH_sf"/>
</dbReference>
<dbReference type="Proteomes" id="UP000008672">
    <property type="component" value="Unassembled WGS sequence"/>
</dbReference>
<feature type="domain" description="Integrase catalytic" evidence="1">
    <location>
        <begin position="1"/>
        <end position="60"/>
    </location>
</feature>
<dbReference type="PROSITE" id="PS50994">
    <property type="entry name" value="INTEGRASE"/>
    <property type="match status" value="1"/>
</dbReference>
<accession>H3AXR6</accession>
<keyword evidence="3" id="KW-1185">Reference proteome</keyword>
<reference evidence="2" key="3">
    <citation type="submission" date="2025-09" db="UniProtKB">
        <authorList>
            <consortium name="Ensembl"/>
        </authorList>
    </citation>
    <scope>IDENTIFICATION</scope>
</reference>
<dbReference type="PANTHER" id="PTHR37984">
    <property type="entry name" value="PROTEIN CBG26694"/>
    <property type="match status" value="1"/>
</dbReference>
<dbReference type="Gene3D" id="3.30.420.10">
    <property type="entry name" value="Ribonuclease H-like superfamily/Ribonuclease H"/>
    <property type="match status" value="1"/>
</dbReference>
<dbReference type="InterPro" id="IPR054465">
    <property type="entry name" value="Integrase_p58-like_C"/>
</dbReference>
<evidence type="ECO:0000313" key="2">
    <source>
        <dbReference type="Ensembl" id="ENSLACP00000014437.1"/>
    </source>
</evidence>
<evidence type="ECO:0000259" key="1">
    <source>
        <dbReference type="PROSITE" id="PS50994"/>
    </source>
</evidence>
<reference evidence="3" key="1">
    <citation type="submission" date="2011-08" db="EMBL/GenBank/DDBJ databases">
        <title>The draft genome of Latimeria chalumnae.</title>
        <authorList>
            <person name="Di Palma F."/>
            <person name="Alfoldi J."/>
            <person name="Johnson J."/>
            <person name="Berlin A."/>
            <person name="Gnerre S."/>
            <person name="Jaffe D."/>
            <person name="MacCallum I."/>
            <person name="Young S."/>
            <person name="Walker B.J."/>
            <person name="Lander E."/>
            <person name="Lindblad-Toh K."/>
        </authorList>
    </citation>
    <scope>NUCLEOTIDE SEQUENCE [LARGE SCALE GENOMIC DNA]</scope>
    <source>
        <strain evidence="3">Wild caught</strain>
    </source>
</reference>
<dbReference type="OMA" id="LMAYCAT"/>
<evidence type="ECO:0000313" key="3">
    <source>
        <dbReference type="Proteomes" id="UP000008672"/>
    </source>
</evidence>
<dbReference type="Ensembl" id="ENSLACT00000014537.1">
    <property type="protein sequence ID" value="ENSLACP00000014437.1"/>
    <property type="gene ID" value="ENSLACG00000012704.1"/>
</dbReference>
<protein>
    <recommendedName>
        <fullName evidence="1">Integrase catalytic domain-containing protein</fullName>
    </recommendedName>
</protein>
<organism evidence="2 3">
    <name type="scientific">Latimeria chalumnae</name>
    <name type="common">Coelacanth</name>
    <dbReference type="NCBI Taxonomy" id="7897"/>
    <lineage>
        <taxon>Eukaryota</taxon>
        <taxon>Metazoa</taxon>
        <taxon>Chordata</taxon>
        <taxon>Craniata</taxon>
        <taxon>Vertebrata</taxon>
        <taxon>Euteleostomi</taxon>
        <taxon>Coelacanthiformes</taxon>
        <taxon>Coelacanthidae</taxon>
        <taxon>Latimeria</taxon>
    </lineage>
</organism>
<dbReference type="EMBL" id="AFYH01102409">
    <property type="status" value="NOT_ANNOTATED_CDS"/>
    <property type="molecule type" value="Genomic_DNA"/>
</dbReference>
<name>H3AXR6_LATCH</name>
<dbReference type="InterPro" id="IPR001584">
    <property type="entry name" value="Integrase_cat-core"/>
</dbReference>
<dbReference type="GO" id="GO:0015074">
    <property type="term" value="P:DNA integration"/>
    <property type="evidence" value="ECO:0007669"/>
    <property type="project" value="InterPro"/>
</dbReference>
<dbReference type="SUPFAM" id="SSF53098">
    <property type="entry name" value="Ribonuclease H-like"/>
    <property type="match status" value="1"/>
</dbReference>
<reference evidence="2" key="2">
    <citation type="submission" date="2025-08" db="UniProtKB">
        <authorList>
            <consortium name="Ensembl"/>
        </authorList>
    </citation>
    <scope>IDENTIFICATION</scope>
</reference>
<dbReference type="InterPro" id="IPR012337">
    <property type="entry name" value="RNaseH-like_sf"/>
</dbReference>
<dbReference type="HOGENOM" id="CLU_000384_6_0_1"/>
<sequence length="189" mass="21718">PQSDGQVERFNATLQKMLATTAERCHWDWDSMISFALMAYCATKHSATGLSPNLMLLGREITEPIDLVAGKPPGEDTNMTEPGYVVQLRDRLERAHQIAREALGQSSERAKREYDKRAHQFQYQIGEAVWHLVKGTRCVKNRVCKFLPTYEGPYFVLDQIDDLVYLIKKNPMSKAKVVHHDKLKPYRAR</sequence>
<dbReference type="GO" id="GO:0003676">
    <property type="term" value="F:nucleic acid binding"/>
    <property type="evidence" value="ECO:0007669"/>
    <property type="project" value="InterPro"/>
</dbReference>